<proteinExistence type="predicted"/>
<accession>A0ABR3IX06</accession>
<comment type="caution">
    <text evidence="2">The sequence shown here is derived from an EMBL/GenBank/DDBJ whole genome shotgun (WGS) entry which is preliminary data.</text>
</comment>
<sequence length="540" mass="60855">MRDRFKPTEPSSENVVEVRVGFSSTKDVVEITVNGSLCWFGYVYATQDDPAAALIPGRNLFREVGTDRAISFAMELLRDCNEHHSDCQPPPDPSPLLPTRVIDCTDPSRPHLVTTDARRDRYVALSYVWGEGQPHKTTKANIVSYHSFIDPATLPSTILDAINVTHRLGLPYLWIDSLCIIQDSDEDKDHELTRMRNVYTDAYVTIIAASATRVSEGFLQPRTDTLGPAAVALPFLLPDALGEIHLSSWLITTPKYEPSSEPLHTRGWCMQEYFLSPRELIFASHTLQYRCRISTRNIAGANNPWWISSARDPPPFSGLPRPPKTRKEIEDVRGAWKAVVENYIKRGLSRSDDKLVALASLAEEFHDVVQAPYLAGLWRSTILPDMLWSKDRAHHFTPRPKSYRAPSWSWAALDGPINPGNAYFLSDDEHVIAEVVKCETVLKKPNLPFGEVVAGSLVIRARVVIDCTMMVHWTVFRLRSLDEHGPQDEMIDEETGKRMQDIGQCQLDSGDEDITTAATKTSRLVFVGCLLCLYIRVWTR</sequence>
<protein>
    <recommendedName>
        <fullName evidence="1">Heterokaryon incompatibility domain-containing protein</fullName>
    </recommendedName>
</protein>
<dbReference type="PANTHER" id="PTHR33112:SF16">
    <property type="entry name" value="HETEROKARYON INCOMPATIBILITY DOMAIN-CONTAINING PROTEIN"/>
    <property type="match status" value="1"/>
</dbReference>
<name>A0ABR3IX06_9AGAR</name>
<dbReference type="Pfam" id="PF06985">
    <property type="entry name" value="HET"/>
    <property type="match status" value="1"/>
</dbReference>
<feature type="domain" description="Heterokaryon incompatibility" evidence="1">
    <location>
        <begin position="122"/>
        <end position="272"/>
    </location>
</feature>
<evidence type="ECO:0000313" key="3">
    <source>
        <dbReference type="Proteomes" id="UP001556367"/>
    </source>
</evidence>
<keyword evidence="3" id="KW-1185">Reference proteome</keyword>
<reference evidence="3" key="1">
    <citation type="submission" date="2024-06" db="EMBL/GenBank/DDBJ databases">
        <title>Multi-omics analyses provide insights into the biosynthesis of the anticancer antibiotic pleurotin in Hohenbuehelia grisea.</title>
        <authorList>
            <person name="Weaver J.A."/>
            <person name="Alberti F."/>
        </authorList>
    </citation>
    <scope>NUCLEOTIDE SEQUENCE [LARGE SCALE GENOMIC DNA]</scope>
    <source>
        <strain evidence="3">T-177</strain>
    </source>
</reference>
<dbReference type="EMBL" id="JASNQZ010000014">
    <property type="protein sequence ID" value="KAL0947866.1"/>
    <property type="molecule type" value="Genomic_DNA"/>
</dbReference>
<dbReference type="Proteomes" id="UP001556367">
    <property type="component" value="Unassembled WGS sequence"/>
</dbReference>
<evidence type="ECO:0000313" key="2">
    <source>
        <dbReference type="EMBL" id="KAL0947866.1"/>
    </source>
</evidence>
<dbReference type="PANTHER" id="PTHR33112">
    <property type="entry name" value="DOMAIN PROTEIN, PUTATIVE-RELATED"/>
    <property type="match status" value="1"/>
</dbReference>
<dbReference type="InterPro" id="IPR010730">
    <property type="entry name" value="HET"/>
</dbReference>
<gene>
    <name evidence="2" type="ORF">HGRIS_010501</name>
</gene>
<evidence type="ECO:0000259" key="1">
    <source>
        <dbReference type="Pfam" id="PF06985"/>
    </source>
</evidence>
<organism evidence="2 3">
    <name type="scientific">Hohenbuehelia grisea</name>
    <dbReference type="NCBI Taxonomy" id="104357"/>
    <lineage>
        <taxon>Eukaryota</taxon>
        <taxon>Fungi</taxon>
        <taxon>Dikarya</taxon>
        <taxon>Basidiomycota</taxon>
        <taxon>Agaricomycotina</taxon>
        <taxon>Agaricomycetes</taxon>
        <taxon>Agaricomycetidae</taxon>
        <taxon>Agaricales</taxon>
        <taxon>Pleurotineae</taxon>
        <taxon>Pleurotaceae</taxon>
        <taxon>Hohenbuehelia</taxon>
    </lineage>
</organism>